<gene>
    <name evidence="4" type="ORF">CJ198_13870</name>
</gene>
<keyword evidence="2" id="KW-0812">Transmembrane</keyword>
<dbReference type="OrthoDB" id="9803111at2"/>
<dbReference type="InterPro" id="IPR036291">
    <property type="entry name" value="NAD(P)-bd_dom_sf"/>
</dbReference>
<dbReference type="InterPro" id="IPR003869">
    <property type="entry name" value="Polysac_CapD-like"/>
</dbReference>
<dbReference type="Pfam" id="PF02719">
    <property type="entry name" value="Polysacc_synt_2"/>
    <property type="match status" value="1"/>
</dbReference>
<evidence type="ECO:0000313" key="4">
    <source>
        <dbReference type="EMBL" id="PMB96959.1"/>
    </source>
</evidence>
<feature type="transmembrane region" description="Helical" evidence="2">
    <location>
        <begin position="164"/>
        <end position="187"/>
    </location>
</feature>
<feature type="transmembrane region" description="Helical" evidence="2">
    <location>
        <begin position="101"/>
        <end position="120"/>
    </location>
</feature>
<dbReference type="Proteomes" id="UP000235703">
    <property type="component" value="Unassembled WGS sequence"/>
</dbReference>
<dbReference type="Gene3D" id="3.40.50.720">
    <property type="entry name" value="NAD(P)-binding Rossmann-like Domain"/>
    <property type="match status" value="2"/>
</dbReference>
<sequence length="714" mass="77301">MNRVIATHCEVTGACAISTCVSYTILRQYTESSAFRGSRLYSQIYYWTAVCVQNMEDLASPRQYAQTCCDSGCATMQYENGSSTTQELPAWNRSLRAARRAFVDALIFVFFLWFMSLARYDIAVSEPNYTGIFIGSTVGFITVFSCEFWLRLRGRYAKASADELIATAGIIAVGCGLIYVVSAFRLYSPLVPLSSPVSAGAMTVLTIAFINWLVSGMRYRKRALSGGAKSALIIGAGAHGQLALKIIRDDPREEYVAVGLLDDDPEKRHLRIGGVRVLGTLHDLAEAVERSGVQALVLAIPSLDPHRLDEILAYAGKRSVDVRVLPEIDDVDIRRREVKSSSAVALRPGSFRAVELDDLIGRHAITTDVEAISDYIDGKTVLVTGAGGSIGSYLCSQLSRFAPGRLVMTDRDESGLHATELVLNGQASLMSEDLILGDLRERSFIRSLVSDVKPDIIFHAAALKHLTFLERFPSEAVKTNIAASLELLDAARDFGTESFVHISTDKAADPISTLGATKYVTERAVAAVARETGRRYMSVRFGNVLGSRGSVLGTFVTQVSSGGPVTITAPGATRYFMTAAEACELVLQAGAIGEPGETLVLDMGEQVSIEDLARRVIALSGQPDVDIVYTGLRPGEKLQEARLARAEKDERPNHPLITQVPIDPVDIGQVRQLIDVAKSSTARLNPQRIQLLLADLAGSSVEGWPVLAADRGSS</sequence>
<evidence type="ECO:0000256" key="1">
    <source>
        <dbReference type="ARBA" id="ARBA00007430"/>
    </source>
</evidence>
<reference evidence="4 5" key="1">
    <citation type="submission" date="2017-09" db="EMBL/GenBank/DDBJ databases">
        <title>Bacterial strain isolated from the female urinary microbiota.</title>
        <authorList>
            <person name="Thomas-White K."/>
            <person name="Kumar N."/>
            <person name="Forster S."/>
            <person name="Putonti C."/>
            <person name="Lawley T."/>
            <person name="Wolfe A.J."/>
        </authorList>
    </citation>
    <scope>NUCLEOTIDE SEQUENCE [LARGE SCALE GENOMIC DNA]</scope>
    <source>
        <strain evidence="4 5">UMB0680</strain>
    </source>
</reference>
<dbReference type="CDD" id="cd05237">
    <property type="entry name" value="UDP_invert_4-6DH_SDR_e"/>
    <property type="match status" value="1"/>
</dbReference>
<feature type="transmembrane region" description="Helical" evidence="2">
    <location>
        <begin position="193"/>
        <end position="214"/>
    </location>
</feature>
<dbReference type="PANTHER" id="PTHR43318">
    <property type="entry name" value="UDP-N-ACETYLGLUCOSAMINE 4,6-DEHYDRATASE"/>
    <property type="match status" value="1"/>
</dbReference>
<proteinExistence type="inferred from homology"/>
<dbReference type="AlphaFoldDB" id="A0A2N6PE53"/>
<comment type="similarity">
    <text evidence="1">Belongs to the polysaccharide synthase family.</text>
</comment>
<evidence type="ECO:0000256" key="2">
    <source>
        <dbReference type="SAM" id="Phobius"/>
    </source>
</evidence>
<keyword evidence="5" id="KW-1185">Reference proteome</keyword>
<dbReference type="PANTHER" id="PTHR43318:SF1">
    <property type="entry name" value="POLYSACCHARIDE BIOSYNTHESIS PROTEIN EPSC-RELATED"/>
    <property type="match status" value="1"/>
</dbReference>
<keyword evidence="2" id="KW-1133">Transmembrane helix</keyword>
<organism evidence="4 5">
    <name type="scientific">Brevibacterium luteolum</name>
    <dbReference type="NCBI Taxonomy" id="199591"/>
    <lineage>
        <taxon>Bacteria</taxon>
        <taxon>Bacillati</taxon>
        <taxon>Actinomycetota</taxon>
        <taxon>Actinomycetes</taxon>
        <taxon>Micrococcales</taxon>
        <taxon>Brevibacteriaceae</taxon>
        <taxon>Brevibacterium</taxon>
    </lineage>
</organism>
<dbReference type="InterPro" id="IPR051203">
    <property type="entry name" value="Polysaccharide_Synthase-Rel"/>
</dbReference>
<protein>
    <submittedName>
        <fullName evidence="4">Polysaccharide biosynthesis protein</fullName>
    </submittedName>
</protein>
<evidence type="ECO:0000259" key="3">
    <source>
        <dbReference type="Pfam" id="PF02719"/>
    </source>
</evidence>
<dbReference type="Pfam" id="PF13727">
    <property type="entry name" value="CoA_binding_3"/>
    <property type="match status" value="1"/>
</dbReference>
<dbReference type="EMBL" id="PNFZ01000012">
    <property type="protein sequence ID" value="PMB96959.1"/>
    <property type="molecule type" value="Genomic_DNA"/>
</dbReference>
<dbReference type="SUPFAM" id="SSF51735">
    <property type="entry name" value="NAD(P)-binding Rossmann-fold domains"/>
    <property type="match status" value="2"/>
</dbReference>
<keyword evidence="2" id="KW-0472">Membrane</keyword>
<feature type="transmembrane region" description="Helical" evidence="2">
    <location>
        <begin position="132"/>
        <end position="152"/>
    </location>
</feature>
<comment type="caution">
    <text evidence="4">The sequence shown here is derived from an EMBL/GenBank/DDBJ whole genome shotgun (WGS) entry which is preliminary data.</text>
</comment>
<evidence type="ECO:0000313" key="5">
    <source>
        <dbReference type="Proteomes" id="UP000235703"/>
    </source>
</evidence>
<accession>A0A2N6PE53</accession>
<name>A0A2N6PE53_9MICO</name>
<feature type="domain" description="Polysaccharide biosynthesis protein CapD-like" evidence="3">
    <location>
        <begin position="381"/>
        <end position="659"/>
    </location>
</feature>